<dbReference type="Gene3D" id="2.130.10.10">
    <property type="entry name" value="YVTN repeat-like/Quinoprotein amine dehydrogenase"/>
    <property type="match status" value="1"/>
</dbReference>
<evidence type="ECO:0000313" key="2">
    <source>
        <dbReference type="Proteomes" id="UP000050326"/>
    </source>
</evidence>
<dbReference type="EMBL" id="LKET01000039">
    <property type="protein sequence ID" value="KPU43532.1"/>
    <property type="molecule type" value="Genomic_DNA"/>
</dbReference>
<proteinExistence type="predicted"/>
<gene>
    <name evidence="1" type="ORF">OXPF_29730</name>
</gene>
<accession>A0A0P8W6B0</accession>
<sequence length="124" mass="13219">MDIAASVESKVNGFKYGDLTSVAVSTDNSKLAVAIQAENYNEKGVVAIYAIDNSQDTLGEPEYVKVGIQPDMVVFADNNTVLTADEGEPLSNGSYAYVALQESNALAVLDIKTSTFTNICRTNT</sequence>
<evidence type="ECO:0008006" key="3">
    <source>
        <dbReference type="Google" id="ProtNLM"/>
    </source>
</evidence>
<organism evidence="1 2">
    <name type="scientific">Oxobacter pfennigii</name>
    <dbReference type="NCBI Taxonomy" id="36849"/>
    <lineage>
        <taxon>Bacteria</taxon>
        <taxon>Bacillati</taxon>
        <taxon>Bacillota</taxon>
        <taxon>Clostridia</taxon>
        <taxon>Eubacteriales</taxon>
        <taxon>Clostridiaceae</taxon>
        <taxon>Oxobacter</taxon>
    </lineage>
</organism>
<comment type="caution">
    <text evidence="1">The sequence shown here is derived from an EMBL/GenBank/DDBJ whole genome shotgun (WGS) entry which is preliminary data.</text>
</comment>
<protein>
    <recommendedName>
        <fullName evidence="3">Alkaline phosphatase</fullName>
    </recommendedName>
</protein>
<name>A0A0P8W6B0_9CLOT</name>
<dbReference type="SUPFAM" id="SSF51004">
    <property type="entry name" value="C-terminal (heme d1) domain of cytochrome cd1-nitrite reductase"/>
    <property type="match status" value="1"/>
</dbReference>
<dbReference type="InterPro" id="IPR011048">
    <property type="entry name" value="Haem_d1_sf"/>
</dbReference>
<evidence type="ECO:0000313" key="1">
    <source>
        <dbReference type="EMBL" id="KPU43532.1"/>
    </source>
</evidence>
<dbReference type="AlphaFoldDB" id="A0A0P8W6B0"/>
<keyword evidence="2" id="KW-1185">Reference proteome</keyword>
<dbReference type="InterPro" id="IPR015943">
    <property type="entry name" value="WD40/YVTN_repeat-like_dom_sf"/>
</dbReference>
<dbReference type="Proteomes" id="UP000050326">
    <property type="component" value="Unassembled WGS sequence"/>
</dbReference>
<reference evidence="1 2" key="1">
    <citation type="submission" date="2015-09" db="EMBL/GenBank/DDBJ databases">
        <title>Genome sequence of Oxobacter pfennigii DSM 3222.</title>
        <authorList>
            <person name="Poehlein A."/>
            <person name="Bengelsdorf F.R."/>
            <person name="Schiel-Bengelsdorf B."/>
            <person name="Duerre P."/>
            <person name="Daniel R."/>
        </authorList>
    </citation>
    <scope>NUCLEOTIDE SEQUENCE [LARGE SCALE GENOMIC DNA]</scope>
    <source>
        <strain evidence="1 2">DSM 3222</strain>
    </source>
</reference>